<accession>A0A4D7QG49</accession>
<dbReference type="EMBL" id="CP039865">
    <property type="protein sequence ID" value="QCK84444.1"/>
    <property type="molecule type" value="Genomic_DNA"/>
</dbReference>
<keyword evidence="4" id="KW-1185">Reference proteome</keyword>
<reference evidence="3 4" key="1">
    <citation type="submission" date="2019-04" db="EMBL/GenBank/DDBJ databases">
        <title>Phreatobacter aquaticus sp. nov.</title>
        <authorList>
            <person name="Choi A."/>
            <person name="Baek K."/>
        </authorList>
    </citation>
    <scope>NUCLEOTIDE SEQUENCE [LARGE SCALE GENOMIC DNA]</scope>
    <source>
        <strain evidence="3 4">NMCR1094</strain>
    </source>
</reference>
<evidence type="ECO:0000256" key="1">
    <source>
        <dbReference type="ARBA" id="ARBA00006056"/>
    </source>
</evidence>
<dbReference type="PANTHER" id="PTHR11091">
    <property type="entry name" value="OXIDOREDUCTASE-RELATED"/>
    <property type="match status" value="1"/>
</dbReference>
<dbReference type="PANTHER" id="PTHR11091:SF0">
    <property type="entry name" value="MALATE DEHYDROGENASE"/>
    <property type="match status" value="1"/>
</dbReference>
<evidence type="ECO:0000256" key="2">
    <source>
        <dbReference type="ARBA" id="ARBA00023002"/>
    </source>
</evidence>
<gene>
    <name evidence="3" type="ORF">E8L99_00860</name>
</gene>
<comment type="similarity">
    <text evidence="1">Belongs to the LDH2/MDH2 oxidoreductase family.</text>
</comment>
<dbReference type="KEGG" id="paqt:E8L99_00860"/>
<protein>
    <submittedName>
        <fullName evidence="3">Ldh family oxidoreductase</fullName>
    </submittedName>
</protein>
<evidence type="ECO:0000313" key="4">
    <source>
        <dbReference type="Proteomes" id="UP000298588"/>
    </source>
</evidence>
<proteinExistence type="inferred from homology"/>
<dbReference type="Gene3D" id="1.10.1530.10">
    <property type="match status" value="1"/>
</dbReference>
<dbReference type="AlphaFoldDB" id="A0A4D7QG49"/>
<dbReference type="Pfam" id="PF02615">
    <property type="entry name" value="Ldh_2"/>
    <property type="match status" value="1"/>
</dbReference>
<name>A0A4D7QG49_9HYPH</name>
<dbReference type="InterPro" id="IPR003767">
    <property type="entry name" value="Malate/L-lactate_DH-like"/>
</dbReference>
<sequence>MIDVALSLNELRALCLEVLLGNGFEAQQAEPIADVIVRAEADACRSHGLYRLPGYVASVSSGRANGRAVPKITQPTSAIIRVDADKGFGPAASESARPALIAAARRHGIAAMAMGNGHHFHALWADIEPLTQAGLACWAFVIGQLSVAPHGGTRKLMGTNPVSFGWPRRDAPAFIFDFATSMAARGEVELKRLAGEALPAGWGIDPAGLPTTDPAMALAGAMLPFGGHKGSALSMMVELIAGPLIGEMTSHSVANKVAIADSGPPPGGQLVIALDPAAFAPQAVGEAEAETFFANARAQPGLRLASDRRHAAREEAHRHGVNISRDLMDRVRRLLP</sequence>
<dbReference type="Gene3D" id="3.30.1370.60">
    <property type="entry name" value="Hypothetical oxidoreductase yiak, domain 2"/>
    <property type="match status" value="1"/>
</dbReference>
<dbReference type="SUPFAM" id="SSF89733">
    <property type="entry name" value="L-sulfolactate dehydrogenase-like"/>
    <property type="match status" value="1"/>
</dbReference>
<dbReference type="OrthoDB" id="9811519at2"/>
<dbReference type="InterPro" id="IPR043143">
    <property type="entry name" value="Mal/L-sulf/L-lact_DH-like_NADP"/>
</dbReference>
<dbReference type="GO" id="GO:0016491">
    <property type="term" value="F:oxidoreductase activity"/>
    <property type="evidence" value="ECO:0007669"/>
    <property type="project" value="UniProtKB-KW"/>
</dbReference>
<dbReference type="RefSeq" id="WP_137097779.1">
    <property type="nucleotide sequence ID" value="NZ_CP039865.1"/>
</dbReference>
<keyword evidence="2" id="KW-0560">Oxidoreductase</keyword>
<dbReference type="Proteomes" id="UP000298588">
    <property type="component" value="Chromosome"/>
</dbReference>
<dbReference type="InterPro" id="IPR043144">
    <property type="entry name" value="Mal/L-sulf/L-lact_DH-like_ah"/>
</dbReference>
<organism evidence="3 4">
    <name type="scientific">Phreatobacter aquaticus</name>
    <dbReference type="NCBI Taxonomy" id="2570229"/>
    <lineage>
        <taxon>Bacteria</taxon>
        <taxon>Pseudomonadati</taxon>
        <taxon>Pseudomonadota</taxon>
        <taxon>Alphaproteobacteria</taxon>
        <taxon>Hyphomicrobiales</taxon>
        <taxon>Phreatobacteraceae</taxon>
        <taxon>Phreatobacter</taxon>
    </lineage>
</organism>
<evidence type="ECO:0000313" key="3">
    <source>
        <dbReference type="EMBL" id="QCK84444.1"/>
    </source>
</evidence>
<dbReference type="InterPro" id="IPR036111">
    <property type="entry name" value="Mal/L-sulfo/L-lacto_DH-like_sf"/>
</dbReference>